<dbReference type="KEGG" id="hsr:HSBAA_00240"/>
<dbReference type="PANTHER" id="PTHR47371">
    <property type="entry name" value="LIPOTEICHOIC ACID SYNTHASE"/>
    <property type="match status" value="1"/>
</dbReference>
<dbReference type="GO" id="GO:0005886">
    <property type="term" value="C:plasma membrane"/>
    <property type="evidence" value="ECO:0007669"/>
    <property type="project" value="UniProtKB-SubCell"/>
</dbReference>
<dbReference type="Gene3D" id="3.40.720.10">
    <property type="entry name" value="Alkaline Phosphatase, subunit A"/>
    <property type="match status" value="1"/>
</dbReference>
<dbReference type="InterPro" id="IPR017850">
    <property type="entry name" value="Alkaline_phosphatase_core_sf"/>
</dbReference>
<keyword evidence="4" id="KW-1133">Transmembrane helix</keyword>
<accession>A0A455U2F9</accession>
<dbReference type="Proteomes" id="UP000320231">
    <property type="component" value="Chromosome"/>
</dbReference>
<evidence type="ECO:0000256" key="1">
    <source>
        <dbReference type="ARBA" id="ARBA00004651"/>
    </source>
</evidence>
<organism evidence="7 8">
    <name type="scientific">Vreelandella sulfidaeris</name>
    <dbReference type="NCBI Taxonomy" id="115553"/>
    <lineage>
        <taxon>Bacteria</taxon>
        <taxon>Pseudomonadati</taxon>
        <taxon>Pseudomonadota</taxon>
        <taxon>Gammaproteobacteria</taxon>
        <taxon>Oceanospirillales</taxon>
        <taxon>Halomonadaceae</taxon>
        <taxon>Vreelandella</taxon>
    </lineage>
</organism>
<dbReference type="InterPro" id="IPR050448">
    <property type="entry name" value="OpgB/LTA_synthase_biosynth"/>
</dbReference>
<name>A0A455U2F9_9GAMM</name>
<evidence type="ECO:0000256" key="3">
    <source>
        <dbReference type="ARBA" id="ARBA00022692"/>
    </source>
</evidence>
<proteinExistence type="predicted"/>
<evidence type="ECO:0000256" key="4">
    <source>
        <dbReference type="ARBA" id="ARBA00022989"/>
    </source>
</evidence>
<evidence type="ECO:0000313" key="8">
    <source>
        <dbReference type="Proteomes" id="UP000320231"/>
    </source>
</evidence>
<dbReference type="SUPFAM" id="SSF53649">
    <property type="entry name" value="Alkaline phosphatase-like"/>
    <property type="match status" value="1"/>
</dbReference>
<gene>
    <name evidence="7" type="ORF">HSBAA_00240</name>
</gene>
<evidence type="ECO:0000259" key="6">
    <source>
        <dbReference type="Pfam" id="PF00884"/>
    </source>
</evidence>
<dbReference type="AlphaFoldDB" id="A0A455U2F9"/>
<keyword evidence="5" id="KW-0472">Membrane</keyword>
<dbReference type="EMBL" id="AP019514">
    <property type="protein sequence ID" value="BBI58718.1"/>
    <property type="molecule type" value="Genomic_DNA"/>
</dbReference>
<protein>
    <recommendedName>
        <fullName evidence="6">Sulfatase N-terminal domain-containing protein</fullName>
    </recommendedName>
</protein>
<evidence type="ECO:0000256" key="2">
    <source>
        <dbReference type="ARBA" id="ARBA00022475"/>
    </source>
</evidence>
<reference evidence="7 8" key="1">
    <citation type="journal article" date="2019" name="Microbiol. Resour. Announc.">
        <title>Complete Genome Sequence of Halomonas sulfidaeris Strain Esulfide1 Isolated from a Metal Sulfide Rock at a Depth of 2,200 Meters, Obtained Using Nanopore Sequencing.</title>
        <authorList>
            <person name="Saito M."/>
            <person name="Nishigata A."/>
            <person name="Galipon J."/>
            <person name="Arakawa K."/>
        </authorList>
    </citation>
    <scope>NUCLEOTIDE SEQUENCE [LARGE SCALE GENOMIC DNA]</scope>
    <source>
        <strain evidence="7 8">ATCC BAA-803</strain>
    </source>
</reference>
<dbReference type="Pfam" id="PF00884">
    <property type="entry name" value="Sulfatase"/>
    <property type="match status" value="1"/>
</dbReference>
<dbReference type="InterPro" id="IPR000917">
    <property type="entry name" value="Sulfatase_N"/>
</dbReference>
<evidence type="ECO:0000256" key="5">
    <source>
        <dbReference type="ARBA" id="ARBA00023136"/>
    </source>
</evidence>
<dbReference type="PANTHER" id="PTHR47371:SF3">
    <property type="entry name" value="PHOSPHOGLYCEROL TRANSFERASE I"/>
    <property type="match status" value="1"/>
</dbReference>
<feature type="domain" description="Sulfatase N-terminal" evidence="6">
    <location>
        <begin position="15"/>
        <end position="97"/>
    </location>
</feature>
<sequence length="112" mass="12730">MEQQGEFDGQDILYSVKCSTWLARSLIDRLETEGLLDNTLVVVLSDHLTMRVSVWDQLTALDRDNTLIMLGDDIQPQRIRRDATMLDVFPTILDALGFRLEGEACRAGRFTV</sequence>
<keyword evidence="2" id="KW-1003">Cell membrane</keyword>
<comment type="subcellular location">
    <subcellularLocation>
        <location evidence="1">Cell membrane</location>
        <topology evidence="1">Multi-pass membrane protein</topology>
    </subcellularLocation>
</comment>
<keyword evidence="3" id="KW-0812">Transmembrane</keyword>
<evidence type="ECO:0000313" key="7">
    <source>
        <dbReference type="EMBL" id="BBI58718.1"/>
    </source>
</evidence>